<keyword evidence="3" id="KW-1185">Reference proteome</keyword>
<organism evidence="2 3">
    <name type="scientific">Brassica napus</name>
    <name type="common">Rape</name>
    <dbReference type="NCBI Taxonomy" id="3708"/>
    <lineage>
        <taxon>Eukaryota</taxon>
        <taxon>Viridiplantae</taxon>
        <taxon>Streptophyta</taxon>
        <taxon>Embryophyta</taxon>
        <taxon>Tracheophyta</taxon>
        <taxon>Spermatophyta</taxon>
        <taxon>Magnoliopsida</taxon>
        <taxon>eudicotyledons</taxon>
        <taxon>Gunneridae</taxon>
        <taxon>Pentapetalae</taxon>
        <taxon>rosids</taxon>
        <taxon>malvids</taxon>
        <taxon>Brassicales</taxon>
        <taxon>Brassicaceae</taxon>
        <taxon>Brassiceae</taxon>
        <taxon>Brassica</taxon>
    </lineage>
</organism>
<feature type="region of interest" description="Disordered" evidence="1">
    <location>
        <begin position="77"/>
        <end position="125"/>
    </location>
</feature>
<comment type="caution">
    <text evidence="2">The sequence shown here is derived from an EMBL/GenBank/DDBJ whole genome shotgun (WGS) entry which is preliminary data.</text>
</comment>
<sequence>DEGTKLITIDSDLDRFYCRTKLISIETHHRSSTTDPPASFSSCRLLRDRGRIKTHHRFSTTDRPSSFSSCRLLRDRGRIETHHRSSTTDPPSVETSKPTTAPPPPLTPHGLSSVSSRAKPSKDEDCLAHHSVSSVASRLLRQKNDANPFGRRVSGSSRRRLVGTTALAHDLYNLEITFQGRGRCEHAYTSNTSTRKHNFRLSLR</sequence>
<dbReference type="EMBL" id="JAGKQM010000003">
    <property type="protein sequence ID" value="KAH0936312.1"/>
    <property type="molecule type" value="Genomic_DNA"/>
</dbReference>
<feature type="compositionally biased region" description="Polar residues" evidence="1">
    <location>
        <begin position="87"/>
        <end position="97"/>
    </location>
</feature>
<evidence type="ECO:0000313" key="2">
    <source>
        <dbReference type="EMBL" id="KAH0936312.1"/>
    </source>
</evidence>
<reference evidence="2 3" key="1">
    <citation type="submission" date="2021-05" db="EMBL/GenBank/DDBJ databases">
        <title>Genome Assembly of Synthetic Allotetraploid Brassica napus Reveals Homoeologous Exchanges between Subgenomes.</title>
        <authorList>
            <person name="Davis J.T."/>
        </authorList>
    </citation>
    <scope>NUCLEOTIDE SEQUENCE [LARGE SCALE GENOMIC DNA]</scope>
    <source>
        <strain evidence="3">cv. Da-Ae</strain>
        <tissue evidence="2">Seedling</tissue>
    </source>
</reference>
<name>A0ABQ8E3W4_BRANA</name>
<gene>
    <name evidence="2" type="ORF">HID58_013429</name>
</gene>
<feature type="non-terminal residue" evidence="2">
    <location>
        <position position="1"/>
    </location>
</feature>
<proteinExistence type="predicted"/>
<evidence type="ECO:0000256" key="1">
    <source>
        <dbReference type="SAM" id="MobiDB-lite"/>
    </source>
</evidence>
<accession>A0ABQ8E3W4</accession>
<dbReference type="Proteomes" id="UP000824890">
    <property type="component" value="Unassembled WGS sequence"/>
</dbReference>
<evidence type="ECO:0000313" key="3">
    <source>
        <dbReference type="Proteomes" id="UP000824890"/>
    </source>
</evidence>
<protein>
    <submittedName>
        <fullName evidence="2">Uncharacterized protein</fullName>
    </submittedName>
</protein>